<proteinExistence type="predicted"/>
<evidence type="ECO:0000256" key="2">
    <source>
        <dbReference type="ARBA" id="ARBA00023125"/>
    </source>
</evidence>
<dbReference type="Gene3D" id="1.10.1660.10">
    <property type="match status" value="1"/>
</dbReference>
<gene>
    <name evidence="8" type="ORF">MAMC_02262</name>
</gene>
<feature type="domain" description="HTH merR-type" evidence="6">
    <location>
        <begin position="13"/>
        <end position="50"/>
    </location>
</feature>
<comment type="caution">
    <text evidence="8">The sequence shown here is derived from an EMBL/GenBank/DDBJ whole genome shotgun (WGS) entry which is preliminary data.</text>
</comment>
<evidence type="ECO:0000256" key="3">
    <source>
        <dbReference type="ARBA" id="ARBA00023172"/>
    </source>
</evidence>
<dbReference type="PANTHER" id="PTHR36172">
    <property type="match status" value="1"/>
</dbReference>
<dbReference type="PROSITE" id="PS50937">
    <property type="entry name" value="HTH_MERR_2"/>
    <property type="match status" value="1"/>
</dbReference>
<organism evidence="8 9">
    <name type="scientific">Methylacidimicrobium cyclopophantes</name>
    <dbReference type="NCBI Taxonomy" id="1041766"/>
    <lineage>
        <taxon>Bacteria</taxon>
        <taxon>Pseudomonadati</taxon>
        <taxon>Verrucomicrobiota</taxon>
        <taxon>Methylacidimicrobium</taxon>
    </lineage>
</organism>
<dbReference type="NCBIfam" id="NF033518">
    <property type="entry name" value="transpos_IS607"/>
    <property type="match status" value="1"/>
</dbReference>
<dbReference type="SUPFAM" id="SSF53041">
    <property type="entry name" value="Resolvase-like"/>
    <property type="match status" value="1"/>
</dbReference>
<feature type="domain" description="Resolvase/invertase-type recombinase catalytic" evidence="7">
    <location>
        <begin position="68"/>
        <end position="213"/>
    </location>
</feature>
<evidence type="ECO:0000313" key="8">
    <source>
        <dbReference type="EMBL" id="VVM08545.1"/>
    </source>
</evidence>
<evidence type="ECO:0000259" key="6">
    <source>
        <dbReference type="PROSITE" id="PS50937"/>
    </source>
</evidence>
<dbReference type="FunFam" id="3.40.50.1390:FF:000002">
    <property type="entry name" value="ORF1 in transposon ISC1904"/>
    <property type="match status" value="1"/>
</dbReference>
<dbReference type="Gene3D" id="3.40.50.1390">
    <property type="entry name" value="Resolvase, N-terminal catalytic domain"/>
    <property type="match status" value="1"/>
</dbReference>
<dbReference type="CDD" id="cd04761">
    <property type="entry name" value="HTH_MerR-SF"/>
    <property type="match status" value="1"/>
</dbReference>
<keyword evidence="9" id="KW-1185">Reference proteome</keyword>
<dbReference type="PANTHER" id="PTHR36172:SF1">
    <property type="entry name" value="RESOLVASE-RELATED"/>
    <property type="match status" value="1"/>
</dbReference>
<dbReference type="SMART" id="SM00857">
    <property type="entry name" value="Resolvase"/>
    <property type="match status" value="1"/>
</dbReference>
<dbReference type="GO" id="GO:0006355">
    <property type="term" value="P:regulation of DNA-templated transcription"/>
    <property type="evidence" value="ECO:0007669"/>
    <property type="project" value="InterPro"/>
</dbReference>
<feature type="active site" description="O-(5'-phospho-DNA)-serine intermediate" evidence="4 5">
    <location>
        <position position="76"/>
    </location>
</feature>
<evidence type="ECO:0000256" key="4">
    <source>
        <dbReference type="PIRSR" id="PIRSR606118-50"/>
    </source>
</evidence>
<dbReference type="Proteomes" id="UP000381693">
    <property type="component" value="Unassembled WGS sequence"/>
</dbReference>
<sequence length="216" mass="24784">MYKLRMARKLVGIREAAEALGVSAQTLRRWEREGRLFPDERTAGGRRRYDLVRLRPGMFRAGDEAKRRTIAYARVSSHDQKDDLERQKQVLELYCARQGWTFEVIADLGSGMNYHKKGLKRLLDAIIDGQVGRLVLTHKDRLLRFGAELVFAICEAKNVEVVILNQGEDTTFEEDLAKDVVQIITVFSARLYGSRSRKNQKLLDGLKQAVEESERC</sequence>
<dbReference type="Pfam" id="PF00239">
    <property type="entry name" value="Resolvase"/>
    <property type="match status" value="1"/>
</dbReference>
<dbReference type="PROSITE" id="PS00397">
    <property type="entry name" value="RECOMBINASES_1"/>
    <property type="match status" value="1"/>
</dbReference>
<evidence type="ECO:0000256" key="1">
    <source>
        <dbReference type="ARBA" id="ARBA00022908"/>
    </source>
</evidence>
<dbReference type="PROSITE" id="PS51736">
    <property type="entry name" value="RECOMBINASES_3"/>
    <property type="match status" value="1"/>
</dbReference>
<evidence type="ECO:0000259" key="7">
    <source>
        <dbReference type="PROSITE" id="PS51736"/>
    </source>
</evidence>
<dbReference type="InterPro" id="IPR051491">
    <property type="entry name" value="Recombinase/Transposase-rel"/>
</dbReference>
<dbReference type="InterPro" id="IPR041718">
    <property type="entry name" value="IS607_transposase-like"/>
</dbReference>
<keyword evidence="2" id="KW-0238">DNA-binding</keyword>
<accession>A0A5E6MHE8</accession>
<dbReference type="AlphaFoldDB" id="A0A5E6MHE8"/>
<keyword evidence="1" id="KW-0229">DNA integration</keyword>
<keyword evidence="3" id="KW-0233">DNA recombination</keyword>
<dbReference type="SUPFAM" id="SSF46955">
    <property type="entry name" value="Putative DNA-binding domain"/>
    <property type="match status" value="1"/>
</dbReference>
<dbReference type="InterPro" id="IPR006118">
    <property type="entry name" value="Recombinase_CS"/>
</dbReference>
<evidence type="ECO:0000256" key="5">
    <source>
        <dbReference type="PROSITE-ProRule" id="PRU10137"/>
    </source>
</evidence>
<dbReference type="CDD" id="cd03769">
    <property type="entry name" value="SR_IS607_transposase_like"/>
    <property type="match status" value="1"/>
</dbReference>
<protein>
    <submittedName>
        <fullName evidence="8">Uncharacterized protein</fullName>
    </submittedName>
</protein>
<evidence type="ECO:0000313" key="9">
    <source>
        <dbReference type="Proteomes" id="UP000381693"/>
    </source>
</evidence>
<dbReference type="Gene3D" id="1.10.287.2170">
    <property type="match status" value="1"/>
</dbReference>
<dbReference type="EMBL" id="CABFUZ020000263">
    <property type="protein sequence ID" value="VVM08545.1"/>
    <property type="molecule type" value="Genomic_DNA"/>
</dbReference>
<dbReference type="InterPro" id="IPR048046">
    <property type="entry name" value="Transpos_IS607"/>
</dbReference>
<reference evidence="8" key="1">
    <citation type="submission" date="2019-09" db="EMBL/GenBank/DDBJ databases">
        <authorList>
            <person name="Cremers G."/>
        </authorList>
    </citation>
    <scope>NUCLEOTIDE SEQUENCE [LARGE SCALE GENOMIC DNA]</scope>
    <source>
        <strain evidence="8">3B</strain>
    </source>
</reference>
<dbReference type="GO" id="GO:0015074">
    <property type="term" value="P:DNA integration"/>
    <property type="evidence" value="ECO:0007669"/>
    <property type="project" value="UniProtKB-KW"/>
</dbReference>
<dbReference type="GO" id="GO:0003677">
    <property type="term" value="F:DNA binding"/>
    <property type="evidence" value="ECO:0007669"/>
    <property type="project" value="UniProtKB-KW"/>
</dbReference>
<name>A0A5E6MHE8_9BACT</name>
<dbReference type="GO" id="GO:0000150">
    <property type="term" value="F:DNA strand exchange activity"/>
    <property type="evidence" value="ECO:0007669"/>
    <property type="project" value="InterPro"/>
</dbReference>
<dbReference type="InterPro" id="IPR036162">
    <property type="entry name" value="Resolvase-like_N_sf"/>
</dbReference>
<dbReference type="Pfam" id="PF00376">
    <property type="entry name" value="MerR"/>
    <property type="match status" value="1"/>
</dbReference>
<dbReference type="InterPro" id="IPR000551">
    <property type="entry name" value="MerR-type_HTH_dom"/>
</dbReference>
<dbReference type="InterPro" id="IPR006119">
    <property type="entry name" value="Resolv_N"/>
</dbReference>
<dbReference type="InterPro" id="IPR009061">
    <property type="entry name" value="DNA-bd_dom_put_sf"/>
</dbReference>